<sequence length="666" mass="75447">MNLNNQQYISHRLRRRTLLAYLLFGMLLACVMLALSWLTLEQKWRSAMNNSVSIIQDDLAAALAAKNESQAIATLQTLNKLLPLREAILREKQGAVLLRYEIERKEGAPWHAVFGFLPTIGAQLFELPTTATAPQSAAKGELWVELQPAVLMEELAQQTLPLWSTGLACLIILYLFHSIQLSQAIERPLHGILQRLAQINYNRPARHLLPLRGALRIQDELDVLASHINQMLLGIDSQLRRRKEIEDEIKTHRRHLEKLVHERTSELVELNKKFVQQQFDAKASALAAKQARWEAEKANQDKTRFLAAASHDLRQPLHAMSLFIEALQPQLTTRQAQEIHRNLARSLETMKELFNSLLDISKLEAGVLKPKKEHFPLQRIYDRLEVVFRQQAMDKGLDLRIVPSRSFIYSDPHLLEQVLVNLVSNAIKYTESGFIFIGCKREGKRARLLVWDSGPGIPPDDQGSVFKEFVQLSNPERDRSKGLGLGLSIVKRTCQLLNHPIRFSSQLEQGTRFEIIAPLGLNKSQRPTPPKATVAPLRYERVLVIDDDASILLGMKALLESWQLQPILAKSIEEALDLCKSYKQKPDLIISDLRLQAGVTGLDAIQRMHQHFRSNIPSLLITGDTAPDRVKLAYDSPYPLLHKPIKPAQLRSVCMSVLKMGAPQTS</sequence>
<evidence type="ECO:0000313" key="11">
    <source>
        <dbReference type="EMBL" id="ABC27217.1"/>
    </source>
</evidence>
<gene>
    <name evidence="11" type="ordered locus">HCH_00305</name>
</gene>
<dbReference type="Pfam" id="PF00072">
    <property type="entry name" value="Response_reg"/>
    <property type="match status" value="1"/>
</dbReference>
<dbReference type="KEGG" id="hch:HCH_00305"/>
<evidence type="ECO:0000256" key="4">
    <source>
        <dbReference type="ARBA" id="ARBA00022679"/>
    </source>
</evidence>
<dbReference type="PROSITE" id="PS50109">
    <property type="entry name" value="HIS_KIN"/>
    <property type="match status" value="1"/>
</dbReference>
<dbReference type="InterPro" id="IPR036097">
    <property type="entry name" value="HisK_dim/P_sf"/>
</dbReference>
<feature type="modified residue" description="4-aspartylphosphate" evidence="6">
    <location>
        <position position="592"/>
    </location>
</feature>
<dbReference type="GO" id="GO:0000155">
    <property type="term" value="F:phosphorelay sensor kinase activity"/>
    <property type="evidence" value="ECO:0007669"/>
    <property type="project" value="InterPro"/>
</dbReference>
<evidence type="ECO:0000256" key="2">
    <source>
        <dbReference type="ARBA" id="ARBA00012438"/>
    </source>
</evidence>
<dbReference type="eggNOG" id="COG2205">
    <property type="taxonomic scope" value="Bacteria"/>
</dbReference>
<dbReference type="InterPro" id="IPR004358">
    <property type="entry name" value="Sig_transdc_His_kin-like_C"/>
</dbReference>
<protein>
    <recommendedName>
        <fullName evidence="2">histidine kinase</fullName>
        <ecNumber evidence="2">2.7.13.3</ecNumber>
    </recommendedName>
</protein>
<dbReference type="Pfam" id="PF02518">
    <property type="entry name" value="HATPase_c"/>
    <property type="match status" value="1"/>
</dbReference>
<evidence type="ECO:0000259" key="10">
    <source>
        <dbReference type="PROSITE" id="PS50110"/>
    </source>
</evidence>
<keyword evidence="8" id="KW-1133">Transmembrane helix</keyword>
<dbReference type="EMBL" id="CP000155">
    <property type="protein sequence ID" value="ABC27217.1"/>
    <property type="molecule type" value="Genomic_DNA"/>
</dbReference>
<dbReference type="Gene3D" id="3.40.50.2300">
    <property type="match status" value="1"/>
</dbReference>
<dbReference type="PANTHER" id="PTHR43047">
    <property type="entry name" value="TWO-COMPONENT HISTIDINE PROTEIN KINASE"/>
    <property type="match status" value="1"/>
</dbReference>
<keyword evidence="4" id="KW-0808">Transferase</keyword>
<dbReference type="SUPFAM" id="SSF52172">
    <property type="entry name" value="CheY-like"/>
    <property type="match status" value="1"/>
</dbReference>
<dbReference type="SUPFAM" id="SSF55874">
    <property type="entry name" value="ATPase domain of HSP90 chaperone/DNA topoisomerase II/histidine kinase"/>
    <property type="match status" value="1"/>
</dbReference>
<dbReference type="Gene3D" id="3.30.565.10">
    <property type="entry name" value="Histidine kinase-like ATPase, C-terminal domain"/>
    <property type="match status" value="1"/>
</dbReference>
<dbReference type="HOGENOM" id="CLU_000445_104_19_6"/>
<dbReference type="InterPro" id="IPR011006">
    <property type="entry name" value="CheY-like_superfamily"/>
</dbReference>
<dbReference type="Gene3D" id="1.10.287.130">
    <property type="match status" value="1"/>
</dbReference>
<evidence type="ECO:0000256" key="6">
    <source>
        <dbReference type="PROSITE-ProRule" id="PRU00169"/>
    </source>
</evidence>
<dbReference type="SMART" id="SM00388">
    <property type="entry name" value="HisKA"/>
    <property type="match status" value="1"/>
</dbReference>
<dbReference type="GO" id="GO:0009927">
    <property type="term" value="F:histidine phosphotransfer kinase activity"/>
    <property type="evidence" value="ECO:0007669"/>
    <property type="project" value="TreeGrafter"/>
</dbReference>
<keyword evidence="3 6" id="KW-0597">Phosphoprotein</keyword>
<evidence type="ECO:0000259" key="9">
    <source>
        <dbReference type="PROSITE" id="PS50109"/>
    </source>
</evidence>
<keyword evidence="8" id="KW-0812">Transmembrane</keyword>
<evidence type="ECO:0000256" key="5">
    <source>
        <dbReference type="ARBA" id="ARBA00022777"/>
    </source>
</evidence>
<comment type="catalytic activity">
    <reaction evidence="1">
        <text>ATP + protein L-histidine = ADP + protein N-phospho-L-histidine.</text>
        <dbReference type="EC" id="2.7.13.3"/>
    </reaction>
</comment>
<dbReference type="Proteomes" id="UP000000238">
    <property type="component" value="Chromosome"/>
</dbReference>
<feature type="transmembrane region" description="Helical" evidence="8">
    <location>
        <begin position="20"/>
        <end position="40"/>
    </location>
</feature>
<dbReference type="PROSITE" id="PS50110">
    <property type="entry name" value="RESPONSE_REGULATORY"/>
    <property type="match status" value="1"/>
</dbReference>
<reference evidence="11 12" key="1">
    <citation type="journal article" date="2005" name="Nucleic Acids Res.">
        <title>Genomic blueprint of Hahella chejuensis, a marine microbe producing an algicidal agent.</title>
        <authorList>
            <person name="Jeong H."/>
            <person name="Yim J.H."/>
            <person name="Lee C."/>
            <person name="Choi S.-H."/>
            <person name="Park Y.K."/>
            <person name="Yoon S.H."/>
            <person name="Hur C.-G."/>
            <person name="Kang H.-Y."/>
            <person name="Kim D."/>
            <person name="Lee H.H."/>
            <person name="Park K.H."/>
            <person name="Park S.-H."/>
            <person name="Park H.-S."/>
            <person name="Lee H.K."/>
            <person name="Oh T.K."/>
            <person name="Kim J.F."/>
        </authorList>
    </citation>
    <scope>NUCLEOTIDE SEQUENCE [LARGE SCALE GENOMIC DNA]</scope>
    <source>
        <strain evidence="11 12">KCTC 2396</strain>
    </source>
</reference>
<dbReference type="Pfam" id="PF00512">
    <property type="entry name" value="HisKA"/>
    <property type="match status" value="1"/>
</dbReference>
<dbReference type="SUPFAM" id="SSF47384">
    <property type="entry name" value="Homodimeric domain of signal transducing histidine kinase"/>
    <property type="match status" value="1"/>
</dbReference>
<dbReference type="eggNOG" id="COG0784">
    <property type="taxonomic scope" value="Bacteria"/>
</dbReference>
<dbReference type="CDD" id="cd00082">
    <property type="entry name" value="HisKA"/>
    <property type="match status" value="1"/>
</dbReference>
<name>Q2SQ57_HAHCH</name>
<dbReference type="CDD" id="cd00156">
    <property type="entry name" value="REC"/>
    <property type="match status" value="1"/>
</dbReference>
<organism evidence="11 12">
    <name type="scientific">Hahella chejuensis (strain KCTC 2396)</name>
    <dbReference type="NCBI Taxonomy" id="349521"/>
    <lineage>
        <taxon>Bacteria</taxon>
        <taxon>Pseudomonadati</taxon>
        <taxon>Pseudomonadota</taxon>
        <taxon>Gammaproteobacteria</taxon>
        <taxon>Oceanospirillales</taxon>
        <taxon>Hahellaceae</taxon>
        <taxon>Hahella</taxon>
    </lineage>
</organism>
<dbReference type="PANTHER" id="PTHR43047:SF9">
    <property type="entry name" value="HISTIDINE KINASE"/>
    <property type="match status" value="1"/>
</dbReference>
<evidence type="ECO:0000313" key="12">
    <source>
        <dbReference type="Proteomes" id="UP000000238"/>
    </source>
</evidence>
<dbReference type="SMART" id="SM00387">
    <property type="entry name" value="HATPase_c"/>
    <property type="match status" value="1"/>
</dbReference>
<dbReference type="InterPro" id="IPR003661">
    <property type="entry name" value="HisK_dim/P_dom"/>
</dbReference>
<dbReference type="InterPro" id="IPR003594">
    <property type="entry name" value="HATPase_dom"/>
</dbReference>
<keyword evidence="8" id="KW-0472">Membrane</keyword>
<proteinExistence type="predicted"/>
<dbReference type="InterPro" id="IPR001789">
    <property type="entry name" value="Sig_transdc_resp-reg_receiver"/>
</dbReference>
<feature type="domain" description="Response regulatory" evidence="10">
    <location>
        <begin position="541"/>
        <end position="658"/>
    </location>
</feature>
<dbReference type="GO" id="GO:0005886">
    <property type="term" value="C:plasma membrane"/>
    <property type="evidence" value="ECO:0007669"/>
    <property type="project" value="TreeGrafter"/>
</dbReference>
<accession>Q2SQ57</accession>
<keyword evidence="12" id="KW-1185">Reference proteome</keyword>
<dbReference type="InterPro" id="IPR036890">
    <property type="entry name" value="HATPase_C_sf"/>
</dbReference>
<dbReference type="RefSeq" id="WP_011394294.1">
    <property type="nucleotide sequence ID" value="NC_007645.1"/>
</dbReference>
<keyword evidence="5 11" id="KW-0418">Kinase</keyword>
<dbReference type="PRINTS" id="PR00344">
    <property type="entry name" value="BCTRLSENSOR"/>
</dbReference>
<evidence type="ECO:0000256" key="7">
    <source>
        <dbReference type="SAM" id="Coils"/>
    </source>
</evidence>
<feature type="domain" description="Histidine kinase" evidence="9">
    <location>
        <begin position="308"/>
        <end position="521"/>
    </location>
</feature>
<keyword evidence="7" id="KW-0175">Coiled coil</keyword>
<dbReference type="AlphaFoldDB" id="Q2SQ57"/>
<dbReference type="EC" id="2.7.13.3" evidence="2"/>
<dbReference type="STRING" id="349521.HCH_00305"/>
<dbReference type="InterPro" id="IPR005467">
    <property type="entry name" value="His_kinase_dom"/>
</dbReference>
<dbReference type="SMART" id="SM00448">
    <property type="entry name" value="REC"/>
    <property type="match status" value="1"/>
</dbReference>
<evidence type="ECO:0000256" key="3">
    <source>
        <dbReference type="ARBA" id="ARBA00022553"/>
    </source>
</evidence>
<feature type="coiled-coil region" evidence="7">
    <location>
        <begin position="235"/>
        <end position="262"/>
    </location>
</feature>
<evidence type="ECO:0000256" key="8">
    <source>
        <dbReference type="SAM" id="Phobius"/>
    </source>
</evidence>
<evidence type="ECO:0000256" key="1">
    <source>
        <dbReference type="ARBA" id="ARBA00000085"/>
    </source>
</evidence>